<dbReference type="InterPro" id="IPR035474">
    <property type="entry name" value="SIS_Kpsf"/>
</dbReference>
<evidence type="ECO:0000259" key="8">
    <source>
        <dbReference type="PROSITE" id="PS51371"/>
    </source>
</evidence>
<dbReference type="NCBIfam" id="TIGR00393">
    <property type="entry name" value="kpsF"/>
    <property type="match status" value="1"/>
</dbReference>
<dbReference type="EMBL" id="QEWV01000001">
    <property type="protein sequence ID" value="PWD94170.1"/>
    <property type="molecule type" value="Genomic_DNA"/>
</dbReference>
<feature type="site" description="Catalytically relevant" evidence="6">
    <location>
        <position position="150"/>
    </location>
</feature>
<dbReference type="EMBL" id="QEWW01000002">
    <property type="protein sequence ID" value="PWD87013.1"/>
    <property type="molecule type" value="Genomic_DNA"/>
</dbReference>
<dbReference type="GO" id="GO:1901135">
    <property type="term" value="P:carbohydrate derivative metabolic process"/>
    <property type="evidence" value="ECO:0007669"/>
    <property type="project" value="InterPro"/>
</dbReference>
<dbReference type="InterPro" id="IPR046348">
    <property type="entry name" value="SIS_dom_sf"/>
</dbReference>
<evidence type="ECO:0000256" key="5">
    <source>
        <dbReference type="PIRSR" id="PIRSR004692-2"/>
    </source>
</evidence>
<keyword evidence="2" id="KW-0677">Repeat</keyword>
<feature type="binding site" evidence="5">
    <location>
        <position position="80"/>
    </location>
    <ligand>
        <name>Zn(2+)</name>
        <dbReference type="ChEBI" id="CHEBI:29105"/>
    </ligand>
</feature>
<dbReference type="PROSITE" id="PS51464">
    <property type="entry name" value="SIS"/>
    <property type="match status" value="1"/>
</dbReference>
<dbReference type="PROSITE" id="PS51371">
    <property type="entry name" value="CBS"/>
    <property type="match status" value="2"/>
</dbReference>
<dbReference type="GO" id="GO:0046872">
    <property type="term" value="F:metal ion binding"/>
    <property type="evidence" value="ECO:0007669"/>
    <property type="project" value="UniProtKB-KW"/>
</dbReference>
<dbReference type="SUPFAM" id="SSF53697">
    <property type="entry name" value="SIS domain"/>
    <property type="match status" value="1"/>
</dbReference>
<dbReference type="GO" id="GO:0005975">
    <property type="term" value="P:carbohydrate metabolic process"/>
    <property type="evidence" value="ECO:0007669"/>
    <property type="project" value="InterPro"/>
</dbReference>
<dbReference type="PANTHER" id="PTHR42745:SF1">
    <property type="entry name" value="ARABINOSE 5-PHOSPHATE ISOMERASE KDSD"/>
    <property type="match status" value="1"/>
</dbReference>
<sequence>MLMKSEREDYISRAKKVLTIEAEAVLALQSEIDDNFLQICERLKECQGRIVVTGMGKSGHIGNKIAATMASTGTPSFFLHPAEASHGDLGMITEDDVVLALSNSGETDEIIAILPILSRRNIPLVAMTGNQHSTLARSADYHLLVQVEKEACPLNLAPTASTTAALAMGDALAVTLLEMRGFTSEDFAFSHPGGKLGRRLLLRVADIMAPFEELAALPESTALTDTLLAMTQKPLGVSVAVDQDQMLLGVFTEGDLRRSLMTGRDIHELTLGDCITRTPYIIAPDALAVDAVHLMETKRITALPVVAEGRVLGVINMHHLLQARVI</sequence>
<dbReference type="Gene3D" id="3.40.50.10490">
    <property type="entry name" value="Glucose-6-phosphate isomerase like protein, domain 1"/>
    <property type="match status" value="1"/>
</dbReference>
<evidence type="ECO:0000259" key="9">
    <source>
        <dbReference type="PROSITE" id="PS51464"/>
    </source>
</evidence>
<proteinExistence type="inferred from homology"/>
<feature type="domain" description="CBS" evidence="8">
    <location>
        <begin position="275"/>
        <end position="326"/>
    </location>
</feature>
<evidence type="ECO:0000256" key="4">
    <source>
        <dbReference type="PIRNR" id="PIRNR004692"/>
    </source>
</evidence>
<evidence type="ECO:0000313" key="12">
    <source>
        <dbReference type="Proteomes" id="UP000245059"/>
    </source>
</evidence>
<evidence type="ECO:0000313" key="13">
    <source>
        <dbReference type="Proteomes" id="UP000245217"/>
    </source>
</evidence>
<accession>A0A2U2ARX5</accession>
<evidence type="ECO:0000256" key="3">
    <source>
        <dbReference type="ARBA" id="ARBA00023122"/>
    </source>
</evidence>
<evidence type="ECO:0000256" key="1">
    <source>
        <dbReference type="ARBA" id="ARBA00008165"/>
    </source>
</evidence>
<dbReference type="FunFam" id="3.40.50.10490:FF:000011">
    <property type="entry name" value="Arabinose 5-phosphate isomerase"/>
    <property type="match status" value="1"/>
</dbReference>
<dbReference type="AlphaFoldDB" id="A0A2U2ARX5"/>
<dbReference type="Pfam" id="PF00571">
    <property type="entry name" value="CBS"/>
    <property type="match status" value="2"/>
</dbReference>
<comment type="caution">
    <text evidence="10">The sequence shown here is derived from an EMBL/GenBank/DDBJ whole genome shotgun (WGS) entry which is preliminary data.</text>
</comment>
<protein>
    <recommendedName>
        <fullName evidence="4">Arabinose 5-phosphate isomerase</fullName>
        <shortName evidence="4">API</shortName>
        <ecNumber evidence="4">5.3.1.13</ecNumber>
    </recommendedName>
</protein>
<keyword evidence="4 10" id="KW-0413">Isomerase</keyword>
<feature type="site" description="Catalytically relevant" evidence="6">
    <location>
        <position position="191"/>
    </location>
</feature>
<dbReference type="InterPro" id="IPR001347">
    <property type="entry name" value="SIS_dom"/>
</dbReference>
<dbReference type="SMART" id="SM00116">
    <property type="entry name" value="CBS"/>
    <property type="match status" value="2"/>
</dbReference>
<evidence type="ECO:0000256" key="6">
    <source>
        <dbReference type="PIRSR" id="PIRSR004692-3"/>
    </source>
</evidence>
<dbReference type="InterPro" id="IPR004800">
    <property type="entry name" value="KdsD/KpsF-type"/>
</dbReference>
<keyword evidence="13" id="KW-1185">Reference proteome</keyword>
<feature type="site" description="Catalytically relevant" evidence="6">
    <location>
        <position position="109"/>
    </location>
</feature>
<gene>
    <name evidence="10" type="ORF">DC077_04135</name>
    <name evidence="11" type="ORF">DC078_01115</name>
</gene>
<reference evidence="10" key="1">
    <citation type="journal article" date="2018" name="Genome Announc.">
        <title>Ignatzschineria cameli sp. nov., isolated from necrotic foot tissue of dromedaries (Camelus dromedarius) and associated maggots (Wohlfahrtia species) in Dubai.</title>
        <authorList>
            <person name="Tsang C.C."/>
            <person name="Tang J.Y."/>
            <person name="Fong J.Y."/>
            <person name="Kinne J."/>
            <person name="Lee H.H."/>
            <person name="Joseph M."/>
            <person name="Jose S."/>
            <person name="Schuster R.K."/>
            <person name="Tang Y."/>
            <person name="Sivakumar S."/>
            <person name="Chen J.H."/>
            <person name="Teng J.L."/>
            <person name="Lau S.K."/>
            <person name="Wernery U."/>
            <person name="Woo P.C."/>
        </authorList>
    </citation>
    <scope>NUCLEOTIDE SEQUENCE</scope>
    <source>
        <strain evidence="10">UAE-HKU57</strain>
        <strain evidence="11">UAE-HKU58</strain>
    </source>
</reference>
<dbReference type="InterPro" id="IPR000644">
    <property type="entry name" value="CBS_dom"/>
</dbReference>
<dbReference type="Gene3D" id="3.10.580.10">
    <property type="entry name" value="CBS-domain"/>
    <property type="match status" value="1"/>
</dbReference>
<comment type="similarity">
    <text evidence="1 4">Belongs to the SIS family. GutQ/KpsF subfamily.</text>
</comment>
<dbReference type="GO" id="GO:0019146">
    <property type="term" value="F:arabinose-5-phosphate isomerase activity"/>
    <property type="evidence" value="ECO:0007669"/>
    <property type="project" value="UniProtKB-EC"/>
</dbReference>
<dbReference type="InterPro" id="IPR050986">
    <property type="entry name" value="GutQ/KpsF_isomerases"/>
</dbReference>
<dbReference type="OrthoDB" id="9762536at2"/>
<evidence type="ECO:0000256" key="7">
    <source>
        <dbReference type="PROSITE-ProRule" id="PRU00703"/>
    </source>
</evidence>
<feature type="domain" description="SIS" evidence="9">
    <location>
        <begin position="39"/>
        <end position="182"/>
    </location>
</feature>
<feature type="domain" description="CBS" evidence="8">
    <location>
        <begin position="208"/>
        <end position="266"/>
    </location>
</feature>
<name>A0A2U2ARX5_9GAMM</name>
<dbReference type="EC" id="5.3.1.13" evidence="4"/>
<dbReference type="CDD" id="cd04604">
    <property type="entry name" value="CBS_pair_SIS_assoc"/>
    <property type="match status" value="1"/>
</dbReference>
<dbReference type="PIRSF" id="PIRSF004692">
    <property type="entry name" value="KdsD_KpsF"/>
    <property type="match status" value="1"/>
</dbReference>
<dbReference type="CDD" id="cd05014">
    <property type="entry name" value="SIS_Kpsf"/>
    <property type="match status" value="1"/>
</dbReference>
<evidence type="ECO:0000256" key="2">
    <source>
        <dbReference type="ARBA" id="ARBA00022737"/>
    </source>
</evidence>
<evidence type="ECO:0000313" key="10">
    <source>
        <dbReference type="EMBL" id="PWD87013.1"/>
    </source>
</evidence>
<dbReference type="PANTHER" id="PTHR42745">
    <property type="match status" value="1"/>
</dbReference>
<keyword evidence="3 7" id="KW-0129">CBS domain</keyword>
<feature type="site" description="Catalytically relevant" evidence="6">
    <location>
        <position position="57"/>
    </location>
</feature>
<dbReference type="Proteomes" id="UP000245059">
    <property type="component" value="Unassembled WGS sequence"/>
</dbReference>
<dbReference type="InterPro" id="IPR046342">
    <property type="entry name" value="CBS_dom_sf"/>
</dbReference>
<evidence type="ECO:0000313" key="11">
    <source>
        <dbReference type="EMBL" id="PWD94170.1"/>
    </source>
</evidence>
<organism evidence="10 12">
    <name type="scientific">Ignatzschineria cameli</name>
    <dbReference type="NCBI Taxonomy" id="2182793"/>
    <lineage>
        <taxon>Bacteria</taxon>
        <taxon>Pseudomonadati</taxon>
        <taxon>Pseudomonadota</taxon>
        <taxon>Gammaproteobacteria</taxon>
        <taxon>Cardiobacteriales</taxon>
        <taxon>Ignatzschineriaceae</taxon>
        <taxon>Ignatzschineria</taxon>
    </lineage>
</organism>
<dbReference type="Pfam" id="PF01380">
    <property type="entry name" value="SIS"/>
    <property type="match status" value="1"/>
</dbReference>
<dbReference type="GO" id="GO:0097367">
    <property type="term" value="F:carbohydrate derivative binding"/>
    <property type="evidence" value="ECO:0007669"/>
    <property type="project" value="InterPro"/>
</dbReference>
<keyword evidence="5" id="KW-0862">Zinc</keyword>
<keyword evidence="5" id="KW-0479">Metal-binding</keyword>
<reference evidence="12 13" key="2">
    <citation type="submission" date="2018-05" db="EMBL/GenBank/DDBJ databases">
        <title>Ignatzschineria dubaiensis sp. nov., isolated from necrotic foot tissues of dromedaries (Camelus dromedarius) and associated maggots in Dubai, United Arab Emirates.</title>
        <authorList>
            <person name="Tsang C.C."/>
            <person name="Tang J.Y.M."/>
            <person name="Fong J.Y.H."/>
            <person name="Kinne J."/>
            <person name="Lee H.H."/>
            <person name="Joseph M."/>
            <person name="Jose S."/>
            <person name="Schuster R.K."/>
            <person name="Tang Y."/>
            <person name="Sivakumar S."/>
            <person name="Chen J.H.K."/>
            <person name="Teng J.L.L."/>
            <person name="Lau S.K.P."/>
            <person name="Wernery U."/>
            <person name="Woo P.C.Y."/>
        </authorList>
    </citation>
    <scope>NUCLEOTIDE SEQUENCE [LARGE SCALE GENOMIC DNA]</scope>
    <source>
        <strain evidence="12">UAE-HKU57</strain>
        <strain evidence="13">UAE-HKU58</strain>
    </source>
</reference>
<dbReference type="Proteomes" id="UP000245217">
    <property type="component" value="Unassembled WGS sequence"/>
</dbReference>
<comment type="catalytic activity">
    <reaction evidence="4">
        <text>D-arabinose 5-phosphate = D-ribulose 5-phosphate</text>
        <dbReference type="Rhea" id="RHEA:23104"/>
        <dbReference type="ChEBI" id="CHEBI:57693"/>
        <dbReference type="ChEBI" id="CHEBI:58121"/>
        <dbReference type="EC" id="5.3.1.13"/>
    </reaction>
</comment>